<keyword evidence="12" id="KW-1185">Reference proteome</keyword>
<dbReference type="Gene3D" id="2.40.50.140">
    <property type="entry name" value="Nucleic acid-binding proteins"/>
    <property type="match status" value="1"/>
</dbReference>
<dbReference type="InterPro" id="IPR015855">
    <property type="entry name" value="ABC_transpr_MalK-like"/>
</dbReference>
<dbReference type="PROSITE" id="PS50893">
    <property type="entry name" value="ABC_TRANSPORTER_2"/>
    <property type="match status" value="1"/>
</dbReference>
<dbReference type="InterPro" id="IPR008995">
    <property type="entry name" value="Mo/tungstate-bd_C_term_dom"/>
</dbReference>
<dbReference type="InterPro" id="IPR027417">
    <property type="entry name" value="P-loop_NTPase"/>
</dbReference>
<dbReference type="GO" id="GO:0005524">
    <property type="term" value="F:ATP binding"/>
    <property type="evidence" value="ECO:0007669"/>
    <property type="project" value="UniProtKB-KW"/>
</dbReference>
<gene>
    <name evidence="11" type="ORF">SAMN05444959_11744</name>
</gene>
<dbReference type="CDD" id="cd03301">
    <property type="entry name" value="ABC_MalK_N"/>
    <property type="match status" value="1"/>
</dbReference>
<dbReference type="InterPro" id="IPR013611">
    <property type="entry name" value="Transp-assoc_OB_typ2"/>
</dbReference>
<evidence type="ECO:0000313" key="11">
    <source>
        <dbReference type="EMBL" id="SNT76265.1"/>
    </source>
</evidence>
<feature type="domain" description="ABC transporter" evidence="10">
    <location>
        <begin position="2"/>
        <end position="232"/>
    </location>
</feature>
<dbReference type="Proteomes" id="UP000198307">
    <property type="component" value="Unassembled WGS sequence"/>
</dbReference>
<dbReference type="GO" id="GO:0001407">
    <property type="term" value="P:glycerophosphodiester transmembrane transport"/>
    <property type="evidence" value="ECO:0007669"/>
    <property type="project" value="TreeGrafter"/>
</dbReference>
<dbReference type="EMBL" id="FZQB01000017">
    <property type="protein sequence ID" value="SNT76265.1"/>
    <property type="molecule type" value="Genomic_DNA"/>
</dbReference>
<keyword evidence="7 11" id="KW-0067">ATP-binding</keyword>
<dbReference type="GO" id="GO:0015794">
    <property type="term" value="P:glycerol-3-phosphate transmembrane transport"/>
    <property type="evidence" value="ECO:0007669"/>
    <property type="project" value="TreeGrafter"/>
</dbReference>
<dbReference type="Gene3D" id="3.40.50.300">
    <property type="entry name" value="P-loop containing nucleotide triphosphate hydrolases"/>
    <property type="match status" value="1"/>
</dbReference>
<evidence type="ECO:0000256" key="2">
    <source>
        <dbReference type="ARBA" id="ARBA00022448"/>
    </source>
</evidence>
<dbReference type="OrthoDB" id="9802264at2"/>
<keyword evidence="2" id="KW-0813">Transport</keyword>
<keyword evidence="9" id="KW-0472">Membrane</keyword>
<dbReference type="InterPro" id="IPR003439">
    <property type="entry name" value="ABC_transporter-like_ATP-bd"/>
</dbReference>
<dbReference type="Gene3D" id="2.40.50.100">
    <property type="match status" value="1"/>
</dbReference>
<dbReference type="InterPro" id="IPR047641">
    <property type="entry name" value="ABC_transpr_MalK/UgpC-like"/>
</dbReference>
<evidence type="ECO:0000256" key="8">
    <source>
        <dbReference type="ARBA" id="ARBA00022967"/>
    </source>
</evidence>
<evidence type="ECO:0000256" key="5">
    <source>
        <dbReference type="ARBA" id="ARBA00022597"/>
    </source>
</evidence>
<evidence type="ECO:0000256" key="1">
    <source>
        <dbReference type="ARBA" id="ARBA00005417"/>
    </source>
</evidence>
<dbReference type="GO" id="GO:0055052">
    <property type="term" value="C:ATP-binding cassette (ABC) transporter complex, substrate-binding subunit-containing"/>
    <property type="evidence" value="ECO:0007669"/>
    <property type="project" value="TreeGrafter"/>
</dbReference>
<dbReference type="InterPro" id="IPR003593">
    <property type="entry name" value="AAA+_ATPase"/>
</dbReference>
<organism evidence="11 12">
    <name type="scientific">Paracoccus seriniphilus</name>
    <dbReference type="NCBI Taxonomy" id="184748"/>
    <lineage>
        <taxon>Bacteria</taxon>
        <taxon>Pseudomonadati</taxon>
        <taxon>Pseudomonadota</taxon>
        <taxon>Alphaproteobacteria</taxon>
        <taxon>Rhodobacterales</taxon>
        <taxon>Paracoccaceae</taxon>
        <taxon>Paracoccus</taxon>
    </lineage>
</organism>
<reference evidence="11 12" key="1">
    <citation type="submission" date="2017-07" db="EMBL/GenBank/DDBJ databases">
        <authorList>
            <person name="Sun Z.S."/>
            <person name="Albrecht U."/>
            <person name="Echele G."/>
            <person name="Lee C.C."/>
        </authorList>
    </citation>
    <scope>NUCLEOTIDE SEQUENCE [LARGE SCALE GENOMIC DNA]</scope>
    <source>
        <strain evidence="11 12">DSM 14827</strain>
    </source>
</reference>
<dbReference type="GO" id="GO:0140359">
    <property type="term" value="F:ABC-type transporter activity"/>
    <property type="evidence" value="ECO:0007669"/>
    <property type="project" value="InterPro"/>
</dbReference>
<dbReference type="SUPFAM" id="SSF52540">
    <property type="entry name" value="P-loop containing nucleoside triphosphate hydrolases"/>
    <property type="match status" value="1"/>
</dbReference>
<dbReference type="SUPFAM" id="SSF50331">
    <property type="entry name" value="MOP-like"/>
    <property type="match status" value="1"/>
</dbReference>
<protein>
    <submittedName>
        <fullName evidence="11">Multiple sugar transport system ATP-binding protein</fullName>
    </submittedName>
</protein>
<name>A0A239Q1A1_9RHOB</name>
<dbReference type="AlphaFoldDB" id="A0A239Q1A1"/>
<proteinExistence type="inferred from homology"/>
<evidence type="ECO:0000256" key="3">
    <source>
        <dbReference type="ARBA" id="ARBA00022475"/>
    </source>
</evidence>
<evidence type="ECO:0000256" key="4">
    <source>
        <dbReference type="ARBA" id="ARBA00022519"/>
    </source>
</evidence>
<comment type="similarity">
    <text evidence="1">Belongs to the ABC transporter superfamily.</text>
</comment>
<dbReference type="NCBIfam" id="NF008653">
    <property type="entry name" value="PRK11650.1"/>
    <property type="match status" value="1"/>
</dbReference>
<evidence type="ECO:0000256" key="7">
    <source>
        <dbReference type="ARBA" id="ARBA00022840"/>
    </source>
</evidence>
<evidence type="ECO:0000256" key="9">
    <source>
        <dbReference type="ARBA" id="ARBA00023136"/>
    </source>
</evidence>
<keyword evidence="5 11" id="KW-0762">Sugar transport</keyword>
<accession>A0A239Q1A1</accession>
<dbReference type="PROSITE" id="PS00211">
    <property type="entry name" value="ABC_TRANSPORTER_1"/>
    <property type="match status" value="1"/>
</dbReference>
<dbReference type="PANTHER" id="PTHR43875:SF12">
    <property type="entry name" value="SN-GLYCEROL-3-PHOSPHATE IMPORT ATP-BINDING PROTEIN UGPC"/>
    <property type="match status" value="1"/>
</dbReference>
<evidence type="ECO:0000313" key="12">
    <source>
        <dbReference type="Proteomes" id="UP000198307"/>
    </source>
</evidence>
<keyword evidence="4" id="KW-0997">Cell inner membrane</keyword>
<evidence type="ECO:0000259" key="10">
    <source>
        <dbReference type="PROSITE" id="PS50893"/>
    </source>
</evidence>
<keyword evidence="8" id="KW-1278">Translocase</keyword>
<dbReference type="GO" id="GO:0016887">
    <property type="term" value="F:ATP hydrolysis activity"/>
    <property type="evidence" value="ECO:0007669"/>
    <property type="project" value="InterPro"/>
</dbReference>
<keyword evidence="6" id="KW-0547">Nucleotide-binding</keyword>
<dbReference type="SMART" id="SM00382">
    <property type="entry name" value="AAA"/>
    <property type="match status" value="1"/>
</dbReference>
<dbReference type="InterPro" id="IPR017871">
    <property type="entry name" value="ABC_transporter-like_CS"/>
</dbReference>
<keyword evidence="3" id="KW-1003">Cell membrane</keyword>
<dbReference type="Pfam" id="PF00005">
    <property type="entry name" value="ABC_tran"/>
    <property type="match status" value="1"/>
</dbReference>
<dbReference type="PANTHER" id="PTHR43875">
    <property type="entry name" value="MALTODEXTRIN IMPORT ATP-BINDING PROTEIN MSMX"/>
    <property type="match status" value="1"/>
</dbReference>
<dbReference type="RefSeq" id="WP_089345585.1">
    <property type="nucleotide sequence ID" value="NZ_CP067131.1"/>
</dbReference>
<sequence length="335" mass="36606">MIELSNVGKAYGKIEVIKSISLSIAKGEFVVLVGPSGSGKSTLLRMIAGLEGITSGDCSIAGKRVNNLPPKERGLAMVFQNYALYPHMTVFDNLAFALRVQGLSKNEIKERVARVSAIVQLDQYLDRKPSQLSGGQRQRVAMARAMVRDTGLFLFDEPLSNLDAKLRGQMRVEIRKLHDNLGATSIYVTHDQTEAMTLADRIVVLDKGNIEQVGTPHELYEDPRTRFVAGFLGSPSMNFIDGDIGNLQANEAYGVRPENIKLSPTGEDDLKIMSRLELIEYLGSSALCHCNFHGQNIVAQLPPAEASALQAGGDVELYIARDTAMKFNGNQRLAA</sequence>
<dbReference type="GO" id="GO:0008643">
    <property type="term" value="P:carbohydrate transport"/>
    <property type="evidence" value="ECO:0007669"/>
    <property type="project" value="InterPro"/>
</dbReference>
<evidence type="ECO:0000256" key="6">
    <source>
        <dbReference type="ARBA" id="ARBA00022741"/>
    </source>
</evidence>
<dbReference type="Pfam" id="PF08402">
    <property type="entry name" value="TOBE_2"/>
    <property type="match status" value="1"/>
</dbReference>
<dbReference type="InterPro" id="IPR012340">
    <property type="entry name" value="NA-bd_OB-fold"/>
</dbReference>
<dbReference type="FunFam" id="3.40.50.300:FF:000042">
    <property type="entry name" value="Maltose/maltodextrin ABC transporter, ATP-binding protein"/>
    <property type="match status" value="1"/>
</dbReference>